<proteinExistence type="predicted"/>
<dbReference type="AlphaFoldDB" id="A0A1R3FVZ2"/>
<dbReference type="EMBL" id="AWUE01024703">
    <property type="protein sequence ID" value="OMO50027.1"/>
    <property type="molecule type" value="Genomic_DNA"/>
</dbReference>
<gene>
    <name evidence="1" type="ORF">COLO4_38257</name>
</gene>
<evidence type="ECO:0000313" key="1">
    <source>
        <dbReference type="EMBL" id="OMO50027.1"/>
    </source>
</evidence>
<reference evidence="2" key="1">
    <citation type="submission" date="2013-09" db="EMBL/GenBank/DDBJ databases">
        <title>Corchorus olitorius genome sequencing.</title>
        <authorList>
            <person name="Alam M."/>
            <person name="Haque M.S."/>
            <person name="Islam M.S."/>
            <person name="Emdad E.M."/>
            <person name="Islam M.M."/>
            <person name="Ahmed B."/>
            <person name="Halim A."/>
            <person name="Hossen Q.M.M."/>
            <person name="Hossain M.Z."/>
            <person name="Ahmed R."/>
            <person name="Khan M.M."/>
            <person name="Islam R."/>
            <person name="Rashid M.M."/>
            <person name="Khan S.A."/>
            <person name="Rahman M.S."/>
            <person name="Alam M."/>
            <person name="Yahiya A.S."/>
            <person name="Khan M.S."/>
            <person name="Azam M.S."/>
            <person name="Haque T."/>
            <person name="Lashkar M.Z.H."/>
            <person name="Akhand A.I."/>
            <person name="Morshed G."/>
            <person name="Roy S."/>
            <person name="Uddin K.S."/>
            <person name="Rabeya T."/>
            <person name="Hossain A.S."/>
            <person name="Chowdhury A."/>
            <person name="Snigdha A.R."/>
            <person name="Mortoza M.S."/>
            <person name="Matin S.A."/>
            <person name="Hoque S.M.E."/>
            <person name="Islam M.K."/>
            <person name="Roy D.K."/>
            <person name="Haider R."/>
            <person name="Moosa M.M."/>
            <person name="Elias S.M."/>
            <person name="Hasan A.M."/>
            <person name="Jahan S."/>
            <person name="Shafiuddin M."/>
            <person name="Mahmood N."/>
            <person name="Shommy N.S."/>
        </authorList>
    </citation>
    <scope>NUCLEOTIDE SEQUENCE [LARGE SCALE GENOMIC DNA]</scope>
    <source>
        <strain evidence="2">cv. O-4</strain>
    </source>
</reference>
<dbReference type="Proteomes" id="UP000187203">
    <property type="component" value="Unassembled WGS sequence"/>
</dbReference>
<evidence type="ECO:0000313" key="2">
    <source>
        <dbReference type="Proteomes" id="UP000187203"/>
    </source>
</evidence>
<keyword evidence="2" id="KW-1185">Reference proteome</keyword>
<name>A0A1R3FVZ2_9ROSI</name>
<comment type="caution">
    <text evidence="1">The sequence shown here is derived from an EMBL/GenBank/DDBJ whole genome shotgun (WGS) entry which is preliminary data.</text>
</comment>
<sequence>MAKNFSAKLKSEKHLHKFAVLGDADSGLNPTPLPRSVVHKLAYLPYGLAAAEPSDEIDRGGRSQVASLSFYGGESQTLLLRSLELETISLKLSSENLVWSVIGVLVAGDKTA</sequence>
<accession>A0A1R3FVZ2</accession>
<protein>
    <submittedName>
        <fullName evidence="1">Uncharacterized protein</fullName>
    </submittedName>
</protein>
<organism evidence="1 2">
    <name type="scientific">Corchorus olitorius</name>
    <dbReference type="NCBI Taxonomy" id="93759"/>
    <lineage>
        <taxon>Eukaryota</taxon>
        <taxon>Viridiplantae</taxon>
        <taxon>Streptophyta</taxon>
        <taxon>Embryophyta</taxon>
        <taxon>Tracheophyta</taxon>
        <taxon>Spermatophyta</taxon>
        <taxon>Magnoliopsida</taxon>
        <taxon>eudicotyledons</taxon>
        <taxon>Gunneridae</taxon>
        <taxon>Pentapetalae</taxon>
        <taxon>rosids</taxon>
        <taxon>malvids</taxon>
        <taxon>Malvales</taxon>
        <taxon>Malvaceae</taxon>
        <taxon>Grewioideae</taxon>
        <taxon>Apeibeae</taxon>
        <taxon>Corchorus</taxon>
    </lineage>
</organism>